<gene>
    <name evidence="2" type="ORF">E5163_05545</name>
</gene>
<dbReference type="InterPro" id="IPR008620">
    <property type="entry name" value="FixH"/>
</dbReference>
<accession>A0A4S2H4W0</accession>
<protein>
    <recommendedName>
        <fullName evidence="4">Nitrogen fixation protein FixH</fullName>
    </recommendedName>
</protein>
<dbReference type="EMBL" id="SRXW01000001">
    <property type="protein sequence ID" value="TGY90583.1"/>
    <property type="molecule type" value="Genomic_DNA"/>
</dbReference>
<proteinExistence type="predicted"/>
<dbReference type="PIRSF" id="PIRSF011386">
    <property type="entry name" value="FixH"/>
    <property type="match status" value="1"/>
</dbReference>
<dbReference type="Proteomes" id="UP000308054">
    <property type="component" value="Unassembled WGS sequence"/>
</dbReference>
<dbReference type="OrthoDB" id="1495896at2"/>
<sequence>MTSDNYIDQREPRFVVRGRHVLFALVGFFAVVIAVNAVFIAFAVKTFSGEEVERSYVQGLEYNRVIEARRAQAELGWQAAVNMTGGQVLVEIARPDGSPVGGLFLEGALRHPADTGLDRPLAFRERETGLYVAEVSDLPEGQWILSAHVDGERPFEMEHRLWHR</sequence>
<dbReference type="RefSeq" id="WP_135995081.1">
    <property type="nucleotide sequence ID" value="NZ_CP071057.1"/>
</dbReference>
<evidence type="ECO:0000256" key="1">
    <source>
        <dbReference type="SAM" id="Phobius"/>
    </source>
</evidence>
<keyword evidence="1" id="KW-0472">Membrane</keyword>
<evidence type="ECO:0008006" key="4">
    <source>
        <dbReference type="Google" id="ProtNLM"/>
    </source>
</evidence>
<evidence type="ECO:0000313" key="3">
    <source>
        <dbReference type="Proteomes" id="UP000308054"/>
    </source>
</evidence>
<comment type="caution">
    <text evidence="2">The sequence shown here is derived from an EMBL/GenBank/DDBJ whole genome shotgun (WGS) entry which is preliminary data.</text>
</comment>
<dbReference type="Pfam" id="PF05751">
    <property type="entry name" value="FixH"/>
    <property type="match status" value="1"/>
</dbReference>
<organism evidence="2 3">
    <name type="scientific">Marinicauda algicola</name>
    <dbReference type="NCBI Taxonomy" id="2029849"/>
    <lineage>
        <taxon>Bacteria</taxon>
        <taxon>Pseudomonadati</taxon>
        <taxon>Pseudomonadota</taxon>
        <taxon>Alphaproteobacteria</taxon>
        <taxon>Maricaulales</taxon>
        <taxon>Maricaulaceae</taxon>
        <taxon>Marinicauda</taxon>
    </lineage>
</organism>
<keyword evidence="3" id="KW-1185">Reference proteome</keyword>
<keyword evidence="1" id="KW-1133">Transmembrane helix</keyword>
<feature type="transmembrane region" description="Helical" evidence="1">
    <location>
        <begin position="21"/>
        <end position="44"/>
    </location>
</feature>
<evidence type="ECO:0000313" key="2">
    <source>
        <dbReference type="EMBL" id="TGY90583.1"/>
    </source>
</evidence>
<name>A0A4S2H4W0_9PROT</name>
<dbReference type="InterPro" id="IPR018037">
    <property type="entry name" value="FixH_proteobacterial"/>
</dbReference>
<reference evidence="2 3" key="1">
    <citation type="journal article" date="2017" name="Int. J. Syst. Evol. Microbiol.">
        <title>Marinicauda algicola sp. nov., isolated from a marine red alga Rhodosorus marinus.</title>
        <authorList>
            <person name="Jeong S.E."/>
            <person name="Jeon S.H."/>
            <person name="Chun B.H."/>
            <person name="Kim D.W."/>
            <person name="Jeon C.O."/>
        </authorList>
    </citation>
    <scope>NUCLEOTIDE SEQUENCE [LARGE SCALE GENOMIC DNA]</scope>
    <source>
        <strain evidence="2 3">JCM 31718</strain>
    </source>
</reference>
<dbReference type="AlphaFoldDB" id="A0A4S2H4W0"/>
<keyword evidence="1" id="KW-0812">Transmembrane</keyword>